<dbReference type="EMBL" id="JACICC010000001">
    <property type="protein sequence ID" value="MBB3808002.1"/>
    <property type="molecule type" value="Genomic_DNA"/>
</dbReference>
<sequence length="142" mass="15588">MSEEAAIDGGAAKPARRGGSTRLTLDQMFGRLDVILDAEREALEQGRLDELDDISRRKSQCLLDLTRLSKALDGRKLFIEEGSEAIMQEAARIRTKLADSETMLKRYVEAAHEIAALVAEGLRASESDGTYAEAGPFGRYGR</sequence>
<dbReference type="AlphaFoldDB" id="A0A7W5Z0Z0"/>
<dbReference type="RefSeq" id="WP_183750054.1">
    <property type="nucleotide sequence ID" value="NZ_JACICC010000001.1"/>
</dbReference>
<evidence type="ECO:0000313" key="1">
    <source>
        <dbReference type="EMBL" id="MBB3808002.1"/>
    </source>
</evidence>
<gene>
    <name evidence="1" type="ORF">FHS81_000056</name>
</gene>
<organism evidence="1 2">
    <name type="scientific">Pseudochelatococcus contaminans</name>
    <dbReference type="NCBI Taxonomy" id="1538103"/>
    <lineage>
        <taxon>Bacteria</taxon>
        <taxon>Pseudomonadati</taxon>
        <taxon>Pseudomonadota</taxon>
        <taxon>Alphaproteobacteria</taxon>
        <taxon>Hyphomicrobiales</taxon>
        <taxon>Chelatococcaceae</taxon>
        <taxon>Pseudochelatococcus</taxon>
    </lineage>
</organism>
<name>A0A7W5Z0Z0_9HYPH</name>
<evidence type="ECO:0000313" key="2">
    <source>
        <dbReference type="Proteomes" id="UP000537592"/>
    </source>
</evidence>
<comment type="caution">
    <text evidence="1">The sequence shown here is derived from an EMBL/GenBank/DDBJ whole genome shotgun (WGS) entry which is preliminary data.</text>
</comment>
<keyword evidence="2" id="KW-1185">Reference proteome</keyword>
<evidence type="ECO:0008006" key="3">
    <source>
        <dbReference type="Google" id="ProtNLM"/>
    </source>
</evidence>
<proteinExistence type="predicted"/>
<reference evidence="1 2" key="1">
    <citation type="submission" date="2020-08" db="EMBL/GenBank/DDBJ databases">
        <title>Genomic Encyclopedia of Type Strains, Phase IV (KMG-IV): sequencing the most valuable type-strain genomes for metagenomic binning, comparative biology and taxonomic classification.</title>
        <authorList>
            <person name="Goeker M."/>
        </authorList>
    </citation>
    <scope>NUCLEOTIDE SEQUENCE [LARGE SCALE GENOMIC DNA]</scope>
    <source>
        <strain evidence="1 2">DSM 28760</strain>
    </source>
</reference>
<dbReference type="Proteomes" id="UP000537592">
    <property type="component" value="Unassembled WGS sequence"/>
</dbReference>
<protein>
    <recommendedName>
        <fullName evidence="3">Flagellar protein FlgN</fullName>
    </recommendedName>
</protein>
<dbReference type="Gene3D" id="1.20.58.300">
    <property type="entry name" value="FlgN-like"/>
    <property type="match status" value="1"/>
</dbReference>
<accession>A0A7W5Z0Z0</accession>